<feature type="compositionally biased region" description="Basic and acidic residues" evidence="7">
    <location>
        <begin position="951"/>
        <end position="983"/>
    </location>
</feature>
<feature type="compositionally biased region" description="Polar residues" evidence="7">
    <location>
        <begin position="11"/>
        <end position="28"/>
    </location>
</feature>
<feature type="compositionally biased region" description="Acidic residues" evidence="7">
    <location>
        <begin position="1513"/>
        <end position="1522"/>
    </location>
</feature>
<dbReference type="SUPFAM" id="SSF117281">
    <property type="entry name" value="Kelch motif"/>
    <property type="match status" value="1"/>
</dbReference>
<feature type="compositionally biased region" description="Low complexity" evidence="7">
    <location>
        <begin position="598"/>
        <end position="612"/>
    </location>
</feature>
<feature type="compositionally biased region" description="Low complexity" evidence="7">
    <location>
        <begin position="1416"/>
        <end position="1434"/>
    </location>
</feature>
<dbReference type="PANTHER" id="PTHR46093:SF18">
    <property type="entry name" value="FIBRONECTIN TYPE-III DOMAIN-CONTAINING PROTEIN"/>
    <property type="match status" value="1"/>
</dbReference>
<feature type="compositionally biased region" description="Basic and acidic residues" evidence="7">
    <location>
        <begin position="1535"/>
        <end position="1544"/>
    </location>
</feature>
<keyword evidence="4" id="KW-0677">Repeat</keyword>
<evidence type="ECO:0000256" key="5">
    <source>
        <dbReference type="ARBA" id="ARBA00023054"/>
    </source>
</evidence>
<feature type="compositionally biased region" description="Low complexity" evidence="7">
    <location>
        <begin position="36"/>
        <end position="50"/>
    </location>
</feature>
<feature type="compositionally biased region" description="Low complexity" evidence="7">
    <location>
        <begin position="540"/>
        <end position="553"/>
    </location>
</feature>
<protein>
    <recommendedName>
        <fullName evidence="10">Cell polarity protein-like protein</fullName>
    </recommendedName>
</protein>
<dbReference type="PANTHER" id="PTHR46093">
    <property type="entry name" value="ACYL-COA-BINDING DOMAIN-CONTAINING PROTEIN 5"/>
    <property type="match status" value="1"/>
</dbReference>
<name>A0A6G1GT14_9PEZI</name>
<feature type="compositionally biased region" description="Pro residues" evidence="7">
    <location>
        <begin position="511"/>
        <end position="522"/>
    </location>
</feature>
<evidence type="ECO:0000256" key="6">
    <source>
        <dbReference type="SAM" id="Coils"/>
    </source>
</evidence>
<dbReference type="InterPro" id="IPR006652">
    <property type="entry name" value="Kelch_1"/>
</dbReference>
<evidence type="ECO:0000256" key="2">
    <source>
        <dbReference type="ARBA" id="ARBA00022441"/>
    </source>
</evidence>
<evidence type="ECO:0000256" key="3">
    <source>
        <dbReference type="ARBA" id="ARBA00022490"/>
    </source>
</evidence>
<dbReference type="Proteomes" id="UP000800041">
    <property type="component" value="Unassembled WGS sequence"/>
</dbReference>
<feature type="region of interest" description="Disordered" evidence="7">
    <location>
        <begin position="1473"/>
        <end position="1544"/>
    </location>
</feature>
<feature type="coiled-coil region" evidence="6">
    <location>
        <begin position="820"/>
        <end position="875"/>
    </location>
</feature>
<dbReference type="EMBL" id="ML977172">
    <property type="protein sequence ID" value="KAF1983888.1"/>
    <property type="molecule type" value="Genomic_DNA"/>
</dbReference>
<feature type="compositionally biased region" description="Polar residues" evidence="7">
    <location>
        <begin position="613"/>
        <end position="629"/>
    </location>
</feature>
<gene>
    <name evidence="8" type="ORF">K402DRAFT_158382</name>
</gene>
<keyword evidence="5 6" id="KW-0175">Coiled coil</keyword>
<feature type="coiled-coil region" evidence="6">
    <location>
        <begin position="1011"/>
        <end position="1059"/>
    </location>
</feature>
<dbReference type="GO" id="GO:0005737">
    <property type="term" value="C:cytoplasm"/>
    <property type="evidence" value="ECO:0007669"/>
    <property type="project" value="UniProtKB-SubCell"/>
</dbReference>
<reference evidence="8" key="1">
    <citation type="journal article" date="2020" name="Stud. Mycol.">
        <title>101 Dothideomycetes genomes: a test case for predicting lifestyles and emergence of pathogens.</title>
        <authorList>
            <person name="Haridas S."/>
            <person name="Albert R."/>
            <person name="Binder M."/>
            <person name="Bloem J."/>
            <person name="Labutti K."/>
            <person name="Salamov A."/>
            <person name="Andreopoulos B."/>
            <person name="Baker S."/>
            <person name="Barry K."/>
            <person name="Bills G."/>
            <person name="Bluhm B."/>
            <person name="Cannon C."/>
            <person name="Castanera R."/>
            <person name="Culley D."/>
            <person name="Daum C."/>
            <person name="Ezra D."/>
            <person name="Gonzalez J."/>
            <person name="Henrissat B."/>
            <person name="Kuo A."/>
            <person name="Liang C."/>
            <person name="Lipzen A."/>
            <person name="Lutzoni F."/>
            <person name="Magnuson J."/>
            <person name="Mondo S."/>
            <person name="Nolan M."/>
            <person name="Ohm R."/>
            <person name="Pangilinan J."/>
            <person name="Park H.-J."/>
            <person name="Ramirez L."/>
            <person name="Alfaro M."/>
            <person name="Sun H."/>
            <person name="Tritt A."/>
            <person name="Yoshinaga Y."/>
            <person name="Zwiers L.-H."/>
            <person name="Turgeon B."/>
            <person name="Goodwin S."/>
            <person name="Spatafora J."/>
            <person name="Crous P."/>
            <person name="Grigoriev I."/>
        </authorList>
    </citation>
    <scope>NUCLEOTIDE SEQUENCE</scope>
    <source>
        <strain evidence="8">CBS 113979</strain>
    </source>
</reference>
<dbReference type="InterPro" id="IPR015915">
    <property type="entry name" value="Kelch-typ_b-propeller"/>
</dbReference>
<feature type="region of interest" description="Disordered" evidence="7">
    <location>
        <begin position="1221"/>
        <end position="1243"/>
    </location>
</feature>
<organism evidence="8 9">
    <name type="scientific">Aulographum hederae CBS 113979</name>
    <dbReference type="NCBI Taxonomy" id="1176131"/>
    <lineage>
        <taxon>Eukaryota</taxon>
        <taxon>Fungi</taxon>
        <taxon>Dikarya</taxon>
        <taxon>Ascomycota</taxon>
        <taxon>Pezizomycotina</taxon>
        <taxon>Dothideomycetes</taxon>
        <taxon>Pleosporomycetidae</taxon>
        <taxon>Aulographales</taxon>
        <taxon>Aulographaceae</taxon>
    </lineage>
</organism>
<evidence type="ECO:0000313" key="9">
    <source>
        <dbReference type="Proteomes" id="UP000800041"/>
    </source>
</evidence>
<proteinExistence type="predicted"/>
<evidence type="ECO:0000313" key="8">
    <source>
        <dbReference type="EMBL" id="KAF1983888.1"/>
    </source>
</evidence>
<feature type="region of interest" description="Disordered" evidence="7">
    <location>
        <begin position="933"/>
        <end position="985"/>
    </location>
</feature>
<dbReference type="OrthoDB" id="45365at2759"/>
<dbReference type="Gene3D" id="2.120.10.80">
    <property type="entry name" value="Kelch-type beta propeller"/>
    <property type="match status" value="1"/>
</dbReference>
<sequence>MSFLFGKSKNKQNSALPAASRNITSAHGQNGGGMVGSRDGSGSDSRSGGSKTVSPTPGVGSVNASLNSLAGSTSPEPKAGIATMDPNAAPSSSAGPVTRVAGDSPYPWSQRRLTFSAGANPFPRYGAAVNSHASKEGWIYLMGGLINSTMVKGDLWMVEAASGNMTCFPVNTPSEGPGPRVGHASLLVGNAFIVFGGDTKMGDEDVLDDTLYLLNTATKQWSKALPAGPRPAGRYGHTLNILGSKIYIFGGQVEGYFFNDLVAFDLNALQVAGNKWQILIPNGRDGGNGGPMPPPRTNHSTITWMDKLYLFGGTDGTRWFNDVWTYDPRTNQWEELDCIGYIPAPREGHAAALVDDTMYIFGGRVQDGSDLGDLAAFRISSRRWYMFQNMGMSPSARSGHSMTAYGKNVIVLGGEPSSAPSEAKELSLCYVLDTSKIRYPPNEGASSGQLNGAPLRKYSGGDRTMLAQGRGNIATAQDQPPPSRGSDAIQSNIPPAGGSRLPRAAAGQAPSGPPPQQQPPQPRANGAAPVDPTRSRKNTGFSRSASGSQAQSRTVSRSESAAGSRETTPTLRGESPEDQAKTPKRVKSPPLRKESTDTTRSASASVSRSGSRNQRQQPSLDSIEQTPRQSMENNIQTTNRHVEGVDSGIGSSPALSQQNDELARELEAVRGKNAWFQSELAIAKKAGYIPNGPNVTSMDERTAEMFADDDRPLIDALLKMRAELARVQSTIESQGAVSANKIADIEKQRDSAVSEAAYAKAKLAALGIGSQSGTPQPDVGRGMDTPEPTERINEINRRLAASLAAQTELSTKSDKLVSELEAERRARNLAQDTAEAAEKRVSELDMYRQRIASEVESLRAELHEAQRVAREEAAKAAEAIAASQLLEVDHKDLTERHRQVSEDTQSHTSILVSLHEALGASSDKATLLEKQLEDERSARNNVEEQLSQLQSKHENHSRDLENTTRRLRDAEDMASKHAAEATTHRMAMLSGLSRAASRTGDEDRDSSDSRVQVLQQQVETANAMVRKNQEAADLASEKLRRAEERIAGLEAYQEQASRESLTIRKQLQSSQREIHSHVLDKTELTQQLERHKLDSNATSIQLSTLKNILDERGISSSVADRRSRALDSPGLGSRFGTPDLNRVRELEQQLDASLKAHEEMRQTFESRENETSREWEEKLAALENDQQAAVKYVRGIEKMLSKMKTELQRSKNANAELEARLSNQTSTNGDVASRDQPQAAQWDSEREALRSEIAEMQQSLKSSISSLEGQIATLKTNLSKSEQERENLQQSHEQAQYSHRQQMESVSDQSRADLEHLKLENAMLSERARDAENKVQMFLDQFESSVDNYRRQSRLPEGSGGMGHINGGNKHMSMGGESVYSEAPTETDTSETDLGSDDDRTSGDVTPSAPNFPAVGGQPAPLLQGQGQSGASASTIGGHSRDRSSTALDSLATELDALRTHWETTNKNYRLSDRFDFDRSPQSATPGGGAGGAGKDDAGLSESLASWRRRLDMEDESEEDKDDRDARVNGLGIKKKPEMEGGMI</sequence>
<comment type="subcellular location">
    <subcellularLocation>
        <location evidence="1">Cytoplasm</location>
    </subcellularLocation>
</comment>
<feature type="compositionally biased region" description="Polar residues" evidence="7">
    <location>
        <begin position="554"/>
        <end position="570"/>
    </location>
</feature>
<evidence type="ECO:0008006" key="10">
    <source>
        <dbReference type="Google" id="ProtNLM"/>
    </source>
</evidence>
<dbReference type="FunFam" id="2.120.10.80:FF:000049">
    <property type="entry name" value="Cell polarity protein (Tea1)"/>
    <property type="match status" value="1"/>
</dbReference>
<feature type="region of interest" description="Disordered" evidence="7">
    <location>
        <begin position="1278"/>
        <end position="1310"/>
    </location>
</feature>
<evidence type="ECO:0000256" key="4">
    <source>
        <dbReference type="ARBA" id="ARBA00022737"/>
    </source>
</evidence>
<evidence type="ECO:0000256" key="7">
    <source>
        <dbReference type="SAM" id="MobiDB-lite"/>
    </source>
</evidence>
<feature type="compositionally biased region" description="Basic and acidic residues" evidence="7">
    <location>
        <begin position="933"/>
        <end position="942"/>
    </location>
</feature>
<dbReference type="SMART" id="SM00612">
    <property type="entry name" value="Kelch"/>
    <property type="match status" value="2"/>
</dbReference>
<feature type="region of interest" description="Disordered" evidence="7">
    <location>
        <begin position="440"/>
        <end position="629"/>
    </location>
</feature>
<feature type="region of interest" description="Disordered" evidence="7">
    <location>
        <begin position="1117"/>
        <end position="1138"/>
    </location>
</feature>
<keyword evidence="2" id="KW-0880">Kelch repeat</keyword>
<feature type="compositionally biased region" description="Polar residues" evidence="7">
    <location>
        <begin position="62"/>
        <end position="75"/>
    </location>
</feature>
<keyword evidence="3" id="KW-0963">Cytoplasm</keyword>
<dbReference type="Pfam" id="PF24681">
    <property type="entry name" value="Kelch_KLHDC2_KLHL20_DRC7"/>
    <property type="match status" value="1"/>
</dbReference>
<feature type="compositionally biased region" description="Polar residues" evidence="7">
    <location>
        <begin position="1221"/>
        <end position="1241"/>
    </location>
</feature>
<keyword evidence="9" id="KW-1185">Reference proteome</keyword>
<accession>A0A6G1GT14</accession>
<feature type="compositionally biased region" description="Polar residues" evidence="7">
    <location>
        <begin position="1288"/>
        <end position="1309"/>
    </location>
</feature>
<feature type="region of interest" description="Disordered" evidence="7">
    <location>
        <begin position="1"/>
        <end position="105"/>
    </location>
</feature>
<feature type="region of interest" description="Disordered" evidence="7">
    <location>
        <begin position="1352"/>
        <end position="1447"/>
    </location>
</feature>
<evidence type="ECO:0000256" key="1">
    <source>
        <dbReference type="ARBA" id="ARBA00004496"/>
    </source>
</evidence>